<feature type="compositionally biased region" description="Low complexity" evidence="1">
    <location>
        <begin position="163"/>
        <end position="180"/>
    </location>
</feature>
<feature type="compositionally biased region" description="Basic and acidic residues" evidence="1">
    <location>
        <begin position="1"/>
        <end position="20"/>
    </location>
</feature>
<protein>
    <submittedName>
        <fullName evidence="2">Uncharacterized protein</fullName>
    </submittedName>
</protein>
<accession>A0A645HMW5</accession>
<feature type="region of interest" description="Disordered" evidence="1">
    <location>
        <begin position="1"/>
        <end position="190"/>
    </location>
</feature>
<name>A0A645HMW5_9ZZZZ</name>
<sequence length="190" mass="20200">MGGGDDRPPRAPRSRSRDRAGLFGQPGPPGVGAVERPGPRASAGQPLPAGPRPGRRDRRTPLVPDLGQPARHGPRRPDHRPVPGGRPRRPRDRGLRPGRTLRRRRRPRGEHAARDPRGRLAHRRPQAAARAGGVDPGPARPQRRPRPDAGPRSEGGQRRPAGHDGAAGAGRVVARGLCARTGRAGPPSPP</sequence>
<feature type="compositionally biased region" description="Basic and acidic residues" evidence="1">
    <location>
        <begin position="145"/>
        <end position="157"/>
    </location>
</feature>
<gene>
    <name evidence="2" type="ORF">SDC9_184304</name>
</gene>
<dbReference type="AlphaFoldDB" id="A0A645HMW5"/>
<feature type="compositionally biased region" description="Basic residues" evidence="1">
    <location>
        <begin position="99"/>
        <end position="108"/>
    </location>
</feature>
<feature type="compositionally biased region" description="Basic and acidic residues" evidence="1">
    <location>
        <begin position="109"/>
        <end position="118"/>
    </location>
</feature>
<evidence type="ECO:0000313" key="2">
    <source>
        <dbReference type="EMBL" id="MPN36793.1"/>
    </source>
</evidence>
<comment type="caution">
    <text evidence="2">The sequence shown here is derived from an EMBL/GenBank/DDBJ whole genome shotgun (WGS) entry which is preliminary data.</text>
</comment>
<organism evidence="2">
    <name type="scientific">bioreactor metagenome</name>
    <dbReference type="NCBI Taxonomy" id="1076179"/>
    <lineage>
        <taxon>unclassified sequences</taxon>
        <taxon>metagenomes</taxon>
        <taxon>ecological metagenomes</taxon>
    </lineage>
</organism>
<dbReference type="EMBL" id="VSSQ01091137">
    <property type="protein sequence ID" value="MPN36793.1"/>
    <property type="molecule type" value="Genomic_DNA"/>
</dbReference>
<reference evidence="2" key="1">
    <citation type="submission" date="2019-08" db="EMBL/GenBank/DDBJ databases">
        <authorList>
            <person name="Kucharzyk K."/>
            <person name="Murdoch R.W."/>
            <person name="Higgins S."/>
            <person name="Loffler F."/>
        </authorList>
    </citation>
    <scope>NUCLEOTIDE SEQUENCE</scope>
</reference>
<proteinExistence type="predicted"/>
<evidence type="ECO:0000256" key="1">
    <source>
        <dbReference type="SAM" id="MobiDB-lite"/>
    </source>
</evidence>